<keyword evidence="6 9" id="KW-1133">Transmembrane helix</keyword>
<dbReference type="PANTHER" id="PTHR33910:SF1">
    <property type="entry name" value="PROTEIN TRANSLOCASE SUBUNIT SECE"/>
    <property type="match status" value="1"/>
</dbReference>
<dbReference type="Pfam" id="PF00584">
    <property type="entry name" value="SecE"/>
    <property type="match status" value="1"/>
</dbReference>
<evidence type="ECO:0000256" key="1">
    <source>
        <dbReference type="ARBA" id="ARBA00004370"/>
    </source>
</evidence>
<feature type="transmembrane region" description="Helical" evidence="9">
    <location>
        <begin position="32"/>
        <end position="54"/>
    </location>
</feature>
<evidence type="ECO:0000256" key="2">
    <source>
        <dbReference type="ARBA" id="ARBA00022448"/>
    </source>
</evidence>
<dbReference type="EMBL" id="JAAZNL010000003">
    <property type="protein sequence ID" value="NMB69631.1"/>
    <property type="molecule type" value="Genomic_DNA"/>
</dbReference>
<gene>
    <name evidence="9 10" type="primary">secE</name>
    <name evidence="10" type="ORF">GYA27_00305</name>
</gene>
<evidence type="ECO:0000313" key="10">
    <source>
        <dbReference type="EMBL" id="NMB69631.1"/>
    </source>
</evidence>
<comment type="subunit">
    <text evidence="9">Component of the Sec protein translocase complex. Heterotrimer consisting of SecY, SecE and SecG subunits. The heterotrimers can form oligomers, although 1 heterotrimer is thought to be able to translocate proteins. Interacts with the ribosome. Interacts with SecDF, and other proteins may be involved. Interacts with SecA.</text>
</comment>
<comment type="subcellular location">
    <subcellularLocation>
        <location evidence="9">Cell membrane</location>
        <topology evidence="9">Single-pass membrane protein</topology>
    </subcellularLocation>
    <subcellularLocation>
        <location evidence="1">Membrane</location>
    </subcellularLocation>
</comment>
<evidence type="ECO:0000256" key="8">
    <source>
        <dbReference type="ARBA" id="ARBA00023136"/>
    </source>
</evidence>
<dbReference type="GO" id="GO:0006605">
    <property type="term" value="P:protein targeting"/>
    <property type="evidence" value="ECO:0007669"/>
    <property type="project" value="UniProtKB-UniRule"/>
</dbReference>
<dbReference type="HAMAP" id="MF_00422">
    <property type="entry name" value="SecE"/>
    <property type="match status" value="1"/>
</dbReference>
<evidence type="ECO:0000256" key="4">
    <source>
        <dbReference type="ARBA" id="ARBA00022692"/>
    </source>
</evidence>
<evidence type="ECO:0000256" key="6">
    <source>
        <dbReference type="ARBA" id="ARBA00022989"/>
    </source>
</evidence>
<evidence type="ECO:0000256" key="3">
    <source>
        <dbReference type="ARBA" id="ARBA00022475"/>
    </source>
</evidence>
<dbReference type="InterPro" id="IPR001901">
    <property type="entry name" value="Translocase_SecE/Sec61-g"/>
</dbReference>
<comment type="function">
    <text evidence="9">Essential subunit of the Sec protein translocation channel SecYEG. Clamps together the 2 halves of SecY. May contact the channel plug during translocation.</text>
</comment>
<reference evidence="10 11" key="1">
    <citation type="journal article" date="2020" name="Biotechnol. Biofuels">
        <title>New insights from the biogas microbiome by comprehensive genome-resolved metagenomics of nearly 1600 species originating from multiple anaerobic digesters.</title>
        <authorList>
            <person name="Campanaro S."/>
            <person name="Treu L."/>
            <person name="Rodriguez-R L.M."/>
            <person name="Kovalovszki A."/>
            <person name="Ziels R.M."/>
            <person name="Maus I."/>
            <person name="Zhu X."/>
            <person name="Kougias P.G."/>
            <person name="Basile A."/>
            <person name="Luo G."/>
            <person name="Schluter A."/>
            <person name="Konstantinidis K.T."/>
            <person name="Angelidaki I."/>
        </authorList>
    </citation>
    <scope>NUCLEOTIDE SEQUENCE [LARGE SCALE GENOMIC DNA]</scope>
    <source>
        <strain evidence="10">AS27yjCOA_165</strain>
    </source>
</reference>
<proteinExistence type="inferred from homology"/>
<dbReference type="GO" id="GO:0009306">
    <property type="term" value="P:protein secretion"/>
    <property type="evidence" value="ECO:0007669"/>
    <property type="project" value="UniProtKB-UniRule"/>
</dbReference>
<evidence type="ECO:0000256" key="5">
    <source>
        <dbReference type="ARBA" id="ARBA00022927"/>
    </source>
</evidence>
<sequence length="63" mass="7231">MPFVNKITAYFKESVAELKRVQWPSKEDTIRLTGYVIGVSAVVGLLVTLFDYIFKKLLGLIYF</sequence>
<dbReference type="GO" id="GO:0008320">
    <property type="term" value="F:protein transmembrane transporter activity"/>
    <property type="evidence" value="ECO:0007669"/>
    <property type="project" value="UniProtKB-UniRule"/>
</dbReference>
<keyword evidence="4 9" id="KW-0812">Transmembrane</keyword>
<name>A0A7X9DJM6_UNCKA</name>
<keyword evidence="5 9" id="KW-0653">Protein transport</keyword>
<keyword evidence="2 9" id="KW-0813">Transport</keyword>
<dbReference type="GO" id="GO:0043952">
    <property type="term" value="P:protein transport by the Sec complex"/>
    <property type="evidence" value="ECO:0007669"/>
    <property type="project" value="UniProtKB-UniRule"/>
</dbReference>
<evidence type="ECO:0000256" key="9">
    <source>
        <dbReference type="HAMAP-Rule" id="MF_00422"/>
    </source>
</evidence>
<dbReference type="GO" id="GO:0005886">
    <property type="term" value="C:plasma membrane"/>
    <property type="evidence" value="ECO:0007669"/>
    <property type="project" value="UniProtKB-SubCell"/>
</dbReference>
<accession>A0A7X9DJM6</accession>
<keyword evidence="7 9" id="KW-0811">Translocation</keyword>
<dbReference type="Proteomes" id="UP000526033">
    <property type="component" value="Unassembled WGS sequence"/>
</dbReference>
<dbReference type="GO" id="GO:0065002">
    <property type="term" value="P:intracellular protein transmembrane transport"/>
    <property type="evidence" value="ECO:0007669"/>
    <property type="project" value="UniProtKB-UniRule"/>
</dbReference>
<evidence type="ECO:0000313" key="11">
    <source>
        <dbReference type="Proteomes" id="UP000526033"/>
    </source>
</evidence>
<dbReference type="Gene3D" id="1.20.5.1030">
    <property type="entry name" value="Preprotein translocase secy subunit"/>
    <property type="match status" value="1"/>
</dbReference>
<keyword evidence="3 9" id="KW-1003">Cell membrane</keyword>
<dbReference type="InterPro" id="IPR038379">
    <property type="entry name" value="SecE_sf"/>
</dbReference>
<organism evidence="10 11">
    <name type="scientific">candidate division WWE3 bacterium</name>
    <dbReference type="NCBI Taxonomy" id="2053526"/>
    <lineage>
        <taxon>Bacteria</taxon>
        <taxon>Katanobacteria</taxon>
    </lineage>
</organism>
<dbReference type="NCBIfam" id="TIGR00964">
    <property type="entry name" value="secE_bact"/>
    <property type="match status" value="1"/>
</dbReference>
<comment type="caution">
    <text evidence="10">The sequence shown here is derived from an EMBL/GenBank/DDBJ whole genome shotgun (WGS) entry which is preliminary data.</text>
</comment>
<dbReference type="InterPro" id="IPR005807">
    <property type="entry name" value="SecE_bac"/>
</dbReference>
<dbReference type="AlphaFoldDB" id="A0A7X9DJM6"/>
<dbReference type="PANTHER" id="PTHR33910">
    <property type="entry name" value="PROTEIN TRANSLOCASE SUBUNIT SECE"/>
    <property type="match status" value="1"/>
</dbReference>
<comment type="similarity">
    <text evidence="9">Belongs to the SecE/SEC61-gamma family.</text>
</comment>
<evidence type="ECO:0000256" key="7">
    <source>
        <dbReference type="ARBA" id="ARBA00023010"/>
    </source>
</evidence>
<protein>
    <recommendedName>
        <fullName evidence="9">Protein translocase subunit SecE</fullName>
    </recommendedName>
</protein>
<keyword evidence="8 9" id="KW-0472">Membrane</keyword>